<name>A0A3M7S6W7_BRAPC</name>
<sequence>MQPRELFSVSLANIVSQDCVLFETHSGKRISFKTGFGDLAIKFLKDTKLSEPPNASSAFWDDTLKGSTPLELNCEE</sequence>
<dbReference type="EMBL" id="REGN01001923">
    <property type="protein sequence ID" value="RNA31574.1"/>
    <property type="molecule type" value="Genomic_DNA"/>
</dbReference>
<comment type="caution">
    <text evidence="1">The sequence shown here is derived from an EMBL/GenBank/DDBJ whole genome shotgun (WGS) entry which is preliminary data.</text>
</comment>
<keyword evidence="2" id="KW-1185">Reference proteome</keyword>
<accession>A0A3M7S6W7</accession>
<reference evidence="1 2" key="1">
    <citation type="journal article" date="2018" name="Sci. Rep.">
        <title>Genomic signatures of local adaptation to the degree of environmental predictability in rotifers.</title>
        <authorList>
            <person name="Franch-Gras L."/>
            <person name="Hahn C."/>
            <person name="Garcia-Roger E.M."/>
            <person name="Carmona M.J."/>
            <person name="Serra M."/>
            <person name="Gomez A."/>
        </authorList>
    </citation>
    <scope>NUCLEOTIDE SEQUENCE [LARGE SCALE GENOMIC DNA]</scope>
    <source>
        <strain evidence="1">HYR1</strain>
    </source>
</reference>
<protein>
    <submittedName>
        <fullName evidence="1">Uncharacterized protein</fullName>
    </submittedName>
</protein>
<dbReference type="AlphaFoldDB" id="A0A3M7S6W7"/>
<dbReference type="Proteomes" id="UP000276133">
    <property type="component" value="Unassembled WGS sequence"/>
</dbReference>
<organism evidence="1 2">
    <name type="scientific">Brachionus plicatilis</name>
    <name type="common">Marine rotifer</name>
    <name type="synonym">Brachionus muelleri</name>
    <dbReference type="NCBI Taxonomy" id="10195"/>
    <lineage>
        <taxon>Eukaryota</taxon>
        <taxon>Metazoa</taxon>
        <taxon>Spiralia</taxon>
        <taxon>Gnathifera</taxon>
        <taxon>Rotifera</taxon>
        <taxon>Eurotatoria</taxon>
        <taxon>Monogononta</taxon>
        <taxon>Pseudotrocha</taxon>
        <taxon>Ploima</taxon>
        <taxon>Brachionidae</taxon>
        <taxon>Brachionus</taxon>
    </lineage>
</organism>
<gene>
    <name evidence="1" type="ORF">BpHYR1_018067</name>
</gene>
<evidence type="ECO:0000313" key="1">
    <source>
        <dbReference type="EMBL" id="RNA31574.1"/>
    </source>
</evidence>
<evidence type="ECO:0000313" key="2">
    <source>
        <dbReference type="Proteomes" id="UP000276133"/>
    </source>
</evidence>
<proteinExistence type="predicted"/>